<accession>A0A377GVF4</accession>
<keyword evidence="2 9" id="KW-0808">Transferase</keyword>
<dbReference type="InterPro" id="IPR023382">
    <property type="entry name" value="MnmA-like_central_sf"/>
</dbReference>
<feature type="site" description="Interaction with tRNA" evidence="9">
    <location>
        <position position="119"/>
    </location>
</feature>
<organism evidence="11 12">
    <name type="scientific">Fusobacterium necrogenes</name>
    <dbReference type="NCBI Taxonomy" id="858"/>
    <lineage>
        <taxon>Bacteria</taxon>
        <taxon>Fusobacteriati</taxon>
        <taxon>Fusobacteriota</taxon>
        <taxon>Fusobacteriia</taxon>
        <taxon>Fusobacteriales</taxon>
        <taxon>Fusobacteriaceae</taxon>
        <taxon>Fusobacterium</taxon>
    </lineage>
</organism>
<feature type="region of interest" description="Interaction with tRNA" evidence="9">
    <location>
        <begin position="142"/>
        <end position="144"/>
    </location>
</feature>
<dbReference type="EC" id="2.8.1.13" evidence="9"/>
<keyword evidence="4 9" id="KW-0547">Nucleotide-binding</keyword>
<comment type="caution">
    <text evidence="9">Lacks conserved residue(s) required for the propagation of feature annotation.</text>
</comment>
<dbReference type="Gene3D" id="3.40.50.620">
    <property type="entry name" value="HUPs"/>
    <property type="match status" value="1"/>
</dbReference>
<feature type="active site" description="Nucleophile" evidence="9">
    <location>
        <position position="94"/>
    </location>
</feature>
<dbReference type="EMBL" id="UGGU01000003">
    <property type="protein sequence ID" value="STO30960.1"/>
    <property type="molecule type" value="Genomic_DNA"/>
</dbReference>
<feature type="binding site" evidence="9">
    <location>
        <begin position="9"/>
        <end position="16"/>
    </location>
    <ligand>
        <name>ATP</name>
        <dbReference type="ChEBI" id="CHEBI:30616"/>
    </ligand>
</feature>
<dbReference type="NCBIfam" id="NF001138">
    <property type="entry name" value="PRK00143.1"/>
    <property type="match status" value="1"/>
</dbReference>
<evidence type="ECO:0000256" key="2">
    <source>
        <dbReference type="ARBA" id="ARBA00022679"/>
    </source>
</evidence>
<dbReference type="RefSeq" id="WP_115268842.1">
    <property type="nucleotide sequence ID" value="NZ_CASFEE010000001.1"/>
</dbReference>
<evidence type="ECO:0000313" key="12">
    <source>
        <dbReference type="Proteomes" id="UP000255328"/>
    </source>
</evidence>
<dbReference type="GO" id="GO:0005524">
    <property type="term" value="F:ATP binding"/>
    <property type="evidence" value="ECO:0007669"/>
    <property type="project" value="UniProtKB-KW"/>
</dbReference>
<dbReference type="Proteomes" id="UP000255328">
    <property type="component" value="Unassembled WGS sequence"/>
</dbReference>
<evidence type="ECO:0000313" key="11">
    <source>
        <dbReference type="EMBL" id="STO30960.1"/>
    </source>
</evidence>
<dbReference type="GO" id="GO:0103016">
    <property type="term" value="F:tRNA-uridine 2-sulfurtransferase activity"/>
    <property type="evidence" value="ECO:0007669"/>
    <property type="project" value="UniProtKB-EC"/>
</dbReference>
<evidence type="ECO:0000256" key="7">
    <source>
        <dbReference type="ARBA" id="ARBA00023157"/>
    </source>
</evidence>
<dbReference type="Gene3D" id="2.40.30.10">
    <property type="entry name" value="Translation factors"/>
    <property type="match status" value="1"/>
</dbReference>
<reference evidence="11 12" key="1">
    <citation type="submission" date="2018-06" db="EMBL/GenBank/DDBJ databases">
        <authorList>
            <consortium name="Pathogen Informatics"/>
            <person name="Doyle S."/>
        </authorList>
    </citation>
    <scope>NUCLEOTIDE SEQUENCE [LARGE SCALE GENOMIC DNA]</scope>
    <source>
        <strain evidence="11 12">NCTC10723</strain>
    </source>
</reference>
<feature type="active site" description="Cysteine persulfide intermediate" evidence="9">
    <location>
        <position position="192"/>
    </location>
</feature>
<dbReference type="GO" id="GO:0000049">
    <property type="term" value="F:tRNA binding"/>
    <property type="evidence" value="ECO:0007669"/>
    <property type="project" value="UniProtKB-KW"/>
</dbReference>
<dbReference type="Pfam" id="PF20259">
    <property type="entry name" value="tRNA_Me_trans_M"/>
    <property type="match status" value="1"/>
</dbReference>
<protein>
    <recommendedName>
        <fullName evidence="9">tRNA-specific 2-thiouridylase MnmA</fullName>
        <ecNumber evidence="9">2.8.1.13</ecNumber>
    </recommendedName>
</protein>
<dbReference type="AlphaFoldDB" id="A0A377GVF4"/>
<name>A0A377GVF4_9FUSO</name>
<feature type="binding site" evidence="9">
    <location>
        <position position="118"/>
    </location>
    <ligand>
        <name>ATP</name>
        <dbReference type="ChEBI" id="CHEBI:30616"/>
    </ligand>
</feature>
<sequence length="352" mass="40608">MNRKKVVLGMSGGVDSSISVYLLLKQGYEVIGVTLNHKKEESLKEEIDSAKRVANFFNIKHRVIDIEDIFQKEVVNNFLNGYSKGITPSPCVICDERVKMKILFDIADEEKVYYVATGHYCSTEYNEEFDKILLKKAEDSKKDQSYMLYRLDSDKISRLLFPLFKYTKSEIREIGKNIGLEIHNKKDSQGICFAKIGYIDFLKRNLGDSIKRGKFIDKDGNIMGEHKGYQLYTIGQRRGLNLKLPRAYFITAINPEKNEITLGEYNELARKRVELVDFKSPIELEKIMEKKVIGRPRFSSFGAEGKVIAENEKIYFEYFEENVQNAPGQHLVIYYKDFVLGGGMIVDKKIFS</sequence>
<dbReference type="Gene3D" id="2.30.30.280">
    <property type="entry name" value="Adenine nucleotide alpha hydrolases-like domains"/>
    <property type="match status" value="1"/>
</dbReference>
<dbReference type="GO" id="GO:0005737">
    <property type="term" value="C:cytoplasm"/>
    <property type="evidence" value="ECO:0007669"/>
    <property type="project" value="UniProtKB-SubCell"/>
</dbReference>
<keyword evidence="7" id="KW-1015">Disulfide bond</keyword>
<evidence type="ECO:0000256" key="4">
    <source>
        <dbReference type="ARBA" id="ARBA00022741"/>
    </source>
</evidence>
<comment type="catalytic activity">
    <reaction evidence="8 9">
        <text>S-sulfanyl-L-cysteinyl-[protein] + uridine(34) in tRNA + AH2 + ATP = 2-thiouridine(34) in tRNA + L-cysteinyl-[protein] + A + AMP + diphosphate + H(+)</text>
        <dbReference type="Rhea" id="RHEA:47032"/>
        <dbReference type="Rhea" id="RHEA-COMP:10131"/>
        <dbReference type="Rhea" id="RHEA-COMP:11726"/>
        <dbReference type="Rhea" id="RHEA-COMP:11727"/>
        <dbReference type="Rhea" id="RHEA-COMP:11728"/>
        <dbReference type="ChEBI" id="CHEBI:13193"/>
        <dbReference type="ChEBI" id="CHEBI:15378"/>
        <dbReference type="ChEBI" id="CHEBI:17499"/>
        <dbReference type="ChEBI" id="CHEBI:29950"/>
        <dbReference type="ChEBI" id="CHEBI:30616"/>
        <dbReference type="ChEBI" id="CHEBI:33019"/>
        <dbReference type="ChEBI" id="CHEBI:61963"/>
        <dbReference type="ChEBI" id="CHEBI:65315"/>
        <dbReference type="ChEBI" id="CHEBI:87170"/>
        <dbReference type="ChEBI" id="CHEBI:456215"/>
        <dbReference type="EC" id="2.8.1.13"/>
    </reaction>
</comment>
<evidence type="ECO:0000256" key="9">
    <source>
        <dbReference type="HAMAP-Rule" id="MF_00144"/>
    </source>
</evidence>
<dbReference type="HAMAP" id="MF_00144">
    <property type="entry name" value="tRNA_thiouridyl_MnmA"/>
    <property type="match status" value="1"/>
</dbReference>
<comment type="subcellular location">
    <subcellularLocation>
        <location evidence="9">Cytoplasm</location>
    </subcellularLocation>
</comment>
<keyword evidence="6 9" id="KW-0694">RNA-binding</keyword>
<evidence type="ECO:0000256" key="6">
    <source>
        <dbReference type="ARBA" id="ARBA00022884"/>
    </source>
</evidence>
<comment type="similarity">
    <text evidence="9">Belongs to the MnmA/TRMU family.</text>
</comment>
<feature type="binding site" evidence="9">
    <location>
        <position position="35"/>
    </location>
    <ligand>
        <name>ATP</name>
        <dbReference type="ChEBI" id="CHEBI:30616"/>
    </ligand>
</feature>
<dbReference type="OrthoDB" id="9800696at2"/>
<evidence type="ECO:0000259" key="10">
    <source>
        <dbReference type="Pfam" id="PF20259"/>
    </source>
</evidence>
<keyword evidence="9" id="KW-0963">Cytoplasm</keyword>
<evidence type="ECO:0000256" key="3">
    <source>
        <dbReference type="ARBA" id="ARBA00022694"/>
    </source>
</evidence>
<evidence type="ECO:0000256" key="1">
    <source>
        <dbReference type="ARBA" id="ARBA00022555"/>
    </source>
</evidence>
<evidence type="ECO:0000256" key="8">
    <source>
        <dbReference type="ARBA" id="ARBA00051542"/>
    </source>
</evidence>
<dbReference type="GO" id="GO:0002143">
    <property type="term" value="P:tRNA wobble position uridine thiolation"/>
    <property type="evidence" value="ECO:0007669"/>
    <property type="project" value="TreeGrafter"/>
</dbReference>
<proteinExistence type="inferred from homology"/>
<feature type="site" description="Interaction with tRNA" evidence="9">
    <location>
        <position position="329"/>
    </location>
</feature>
<gene>
    <name evidence="11" type="primary">mnmA_1</name>
    <name evidence="9" type="synonym">mnmA</name>
    <name evidence="11" type="ORF">NCTC10723_00392</name>
</gene>
<dbReference type="PANTHER" id="PTHR11933">
    <property type="entry name" value="TRNA 5-METHYLAMINOMETHYL-2-THIOURIDYLATE -METHYLTRANSFERASE"/>
    <property type="match status" value="1"/>
</dbReference>
<dbReference type="InterPro" id="IPR014729">
    <property type="entry name" value="Rossmann-like_a/b/a_fold"/>
</dbReference>
<keyword evidence="12" id="KW-1185">Reference proteome</keyword>
<dbReference type="InterPro" id="IPR046884">
    <property type="entry name" value="MnmA-like_central"/>
</dbReference>
<comment type="function">
    <text evidence="9">Catalyzes the 2-thiolation of uridine at the wobble position (U34) of tRNA, leading to the formation of s(2)U34.</text>
</comment>
<dbReference type="InterPro" id="IPR004506">
    <property type="entry name" value="MnmA-like"/>
</dbReference>
<dbReference type="NCBIfam" id="TIGR00420">
    <property type="entry name" value="trmU"/>
    <property type="match status" value="1"/>
</dbReference>
<dbReference type="Pfam" id="PF03054">
    <property type="entry name" value="tRNA_Me_trans"/>
    <property type="match status" value="1"/>
</dbReference>
<feature type="domain" description="tRNA-specific 2-thiouridylase MnmA-like central" evidence="10">
    <location>
        <begin position="200"/>
        <end position="263"/>
    </location>
</feature>
<evidence type="ECO:0000256" key="5">
    <source>
        <dbReference type="ARBA" id="ARBA00022840"/>
    </source>
</evidence>
<keyword evidence="1 9" id="KW-0820">tRNA-binding</keyword>
<dbReference type="CDD" id="cd01998">
    <property type="entry name" value="MnmA_TRMU-like"/>
    <property type="match status" value="1"/>
</dbReference>
<keyword evidence="3 9" id="KW-0819">tRNA processing</keyword>
<keyword evidence="5 9" id="KW-0067">ATP-binding</keyword>
<dbReference type="FunFam" id="2.30.30.280:FF:000001">
    <property type="entry name" value="tRNA-specific 2-thiouridylase MnmA"/>
    <property type="match status" value="1"/>
</dbReference>
<dbReference type="SUPFAM" id="SSF52402">
    <property type="entry name" value="Adenine nucleotide alpha hydrolases-like"/>
    <property type="match status" value="1"/>
</dbReference>
<dbReference type="PANTHER" id="PTHR11933:SF5">
    <property type="entry name" value="MITOCHONDRIAL TRNA-SPECIFIC 2-THIOURIDYLASE 1"/>
    <property type="match status" value="1"/>
</dbReference>